<comment type="similarity">
    <text evidence="1">Belongs to the ArsC family.</text>
</comment>
<keyword evidence="3" id="KW-1185">Reference proteome</keyword>
<comment type="caution">
    <text evidence="2">The sequence shown here is derived from an EMBL/GenBank/DDBJ whole genome shotgun (WGS) entry which is preliminary data.</text>
</comment>
<sequence length="140" mass="16742">MESVMFYTYPSCTSCRKTKKWLVKQEVNFNQRHLFREIPTYEEMLELLSMTTEGIDEILAKRSQEYKNLDVDVESMTISEVVHLLMEQPRLLRRPILTDGKKLVVGYNESALKNLVKKQKKFHQWWDDESCYGRWISDND</sequence>
<dbReference type="PANTHER" id="PTHR30041:SF7">
    <property type="entry name" value="GLOBAL TRANSCRIPTIONAL REGULATOR SPX"/>
    <property type="match status" value="1"/>
</dbReference>
<evidence type="ECO:0000313" key="2">
    <source>
        <dbReference type="EMBL" id="MDW8515860.1"/>
    </source>
</evidence>
<proteinExistence type="inferred from homology"/>
<dbReference type="Proteomes" id="UP001284771">
    <property type="component" value="Unassembled WGS sequence"/>
</dbReference>
<dbReference type="Gene3D" id="3.40.30.10">
    <property type="entry name" value="Glutaredoxin"/>
    <property type="match status" value="1"/>
</dbReference>
<dbReference type="SUPFAM" id="SSF52833">
    <property type="entry name" value="Thioredoxin-like"/>
    <property type="match status" value="1"/>
</dbReference>
<accession>A0ABU4J4G3</accession>
<dbReference type="NCBIfam" id="TIGR01617">
    <property type="entry name" value="arsC_related"/>
    <property type="match status" value="1"/>
</dbReference>
<protein>
    <submittedName>
        <fullName evidence="2">Spx/MgsR family RNA polymerase-binding regulatory protein</fullName>
    </submittedName>
</protein>
<gene>
    <name evidence="2" type="ORF">RIB56_06915</name>
</gene>
<evidence type="ECO:0000313" key="3">
    <source>
        <dbReference type="Proteomes" id="UP001284771"/>
    </source>
</evidence>
<reference evidence="3" key="1">
    <citation type="submission" date="2023-07" db="EMBL/GenBank/DDBJ databases">
        <title>Draft genomic sequences of Priestia flexa CCM isolated from the soil of an abandoned mine contaminated by free cyanide in the high Andean zone of Tacna, Peru.</title>
        <authorList>
            <person name="Caceda Quiroz C.J."/>
            <person name="Maraza Chooque G.J."/>
            <person name="Fora Quispe G.L."/>
            <person name="Carpio Mamani M."/>
        </authorList>
    </citation>
    <scope>NUCLEOTIDE SEQUENCE [LARGE SCALE GENOMIC DNA]</scope>
    <source>
        <strain evidence="3">CCM</strain>
    </source>
</reference>
<organism evidence="2 3">
    <name type="scientific">Priestia flexa</name>
    <dbReference type="NCBI Taxonomy" id="86664"/>
    <lineage>
        <taxon>Bacteria</taxon>
        <taxon>Bacillati</taxon>
        <taxon>Bacillota</taxon>
        <taxon>Bacilli</taxon>
        <taxon>Bacillales</taxon>
        <taxon>Bacillaceae</taxon>
        <taxon>Priestia</taxon>
    </lineage>
</organism>
<dbReference type="InterPro" id="IPR006504">
    <property type="entry name" value="Tscrpt_reg_Spx/MgsR"/>
</dbReference>
<evidence type="ECO:0000256" key="1">
    <source>
        <dbReference type="PROSITE-ProRule" id="PRU01282"/>
    </source>
</evidence>
<name>A0ABU4J4G3_9BACI</name>
<dbReference type="CDD" id="cd03032">
    <property type="entry name" value="ArsC_Spx"/>
    <property type="match status" value="1"/>
</dbReference>
<dbReference type="EMBL" id="JAWUZT010000014">
    <property type="protein sequence ID" value="MDW8515860.1"/>
    <property type="molecule type" value="Genomic_DNA"/>
</dbReference>
<dbReference type="NCBIfam" id="NF002459">
    <property type="entry name" value="PRK01655.1"/>
    <property type="match status" value="1"/>
</dbReference>
<dbReference type="PANTHER" id="PTHR30041">
    <property type="entry name" value="ARSENATE REDUCTASE"/>
    <property type="match status" value="1"/>
</dbReference>
<dbReference type="PROSITE" id="PS51353">
    <property type="entry name" value="ARSC"/>
    <property type="match status" value="1"/>
</dbReference>
<dbReference type="InterPro" id="IPR006660">
    <property type="entry name" value="Arsenate_reductase-like"/>
</dbReference>
<dbReference type="Pfam" id="PF03960">
    <property type="entry name" value="ArsC"/>
    <property type="match status" value="1"/>
</dbReference>
<dbReference type="RefSeq" id="WP_225001522.1">
    <property type="nucleotide sequence ID" value="NZ_JAIVMD010000001.1"/>
</dbReference>
<dbReference type="InterPro" id="IPR036249">
    <property type="entry name" value="Thioredoxin-like_sf"/>
</dbReference>